<dbReference type="SUPFAM" id="SSF49354">
    <property type="entry name" value="PapD-like"/>
    <property type="match status" value="1"/>
</dbReference>
<protein>
    <recommendedName>
        <fullName evidence="4">MSP domain-containing protein</fullName>
    </recommendedName>
</protein>
<sequence length="237" mass="25985">MSDRNGSNVPATTTAALILSPDKFNILPYVKEEFVVQITNVSFETVLFRMLTTSPLRYSVTPTKGVIKPNASIRVTVMLNRSRLEEEEVQGGFDDFRVQYCVIGPNDVIDASCANVPGIIKARKAADRSQVHTKKFRCILEECPKAPSKPVRAEHTRASTLPSVPAEGTPVPQKRADSSSPHAAASKMHLRELEANTLAEKNRREQAQKQESLKNKIMVALLVAVSAAILGFWATSA</sequence>
<comment type="caution">
    <text evidence="5">The sequence shown here is derived from an EMBL/GenBank/DDBJ whole genome shotgun (WGS) entry which is preliminary data.</text>
</comment>
<dbReference type="AlphaFoldDB" id="A0A061J5S1"/>
<evidence type="ECO:0000256" key="2">
    <source>
        <dbReference type="SAM" id="MobiDB-lite"/>
    </source>
</evidence>
<proteinExistence type="inferred from homology"/>
<dbReference type="InterPro" id="IPR008962">
    <property type="entry name" value="PapD-like_sf"/>
</dbReference>
<dbReference type="Gene3D" id="2.60.40.10">
    <property type="entry name" value="Immunoglobulins"/>
    <property type="match status" value="1"/>
</dbReference>
<evidence type="ECO:0000313" key="6">
    <source>
        <dbReference type="Proteomes" id="UP000031737"/>
    </source>
</evidence>
<dbReference type="GO" id="GO:0061817">
    <property type="term" value="P:endoplasmic reticulum-plasma membrane tethering"/>
    <property type="evidence" value="ECO:0007669"/>
    <property type="project" value="TreeGrafter"/>
</dbReference>
<evidence type="ECO:0000256" key="1">
    <source>
        <dbReference type="ARBA" id="ARBA00008932"/>
    </source>
</evidence>
<name>A0A061J5S1_TRYRA</name>
<keyword evidence="3" id="KW-0812">Transmembrane</keyword>
<dbReference type="PANTHER" id="PTHR10809:SF132">
    <property type="entry name" value="MSP DOMAIN-CONTAINING PROTEIN"/>
    <property type="match status" value="1"/>
</dbReference>
<dbReference type="Pfam" id="PF00635">
    <property type="entry name" value="Motile_Sperm"/>
    <property type="match status" value="1"/>
</dbReference>
<evidence type="ECO:0000256" key="3">
    <source>
        <dbReference type="SAM" id="Phobius"/>
    </source>
</evidence>
<feature type="domain" description="MSP" evidence="4">
    <location>
        <begin position="16"/>
        <end position="141"/>
    </location>
</feature>
<keyword evidence="3" id="KW-0472">Membrane</keyword>
<dbReference type="InterPro" id="IPR013783">
    <property type="entry name" value="Ig-like_fold"/>
</dbReference>
<feature type="transmembrane region" description="Helical" evidence="3">
    <location>
        <begin position="217"/>
        <end position="235"/>
    </location>
</feature>
<evidence type="ECO:0000259" key="4">
    <source>
        <dbReference type="PROSITE" id="PS50202"/>
    </source>
</evidence>
<comment type="similarity">
    <text evidence="1">Belongs to the VAMP-associated protein (VAP) (TC 9.B.17) family.</text>
</comment>
<feature type="region of interest" description="Disordered" evidence="2">
    <location>
        <begin position="149"/>
        <end position="187"/>
    </location>
</feature>
<dbReference type="PANTHER" id="PTHR10809">
    <property type="entry name" value="VESICLE-ASSOCIATED MEMBRANE PROTEIN-ASSOCIATED PROTEIN"/>
    <property type="match status" value="1"/>
</dbReference>
<dbReference type="GO" id="GO:0090158">
    <property type="term" value="P:endoplasmic reticulum membrane organization"/>
    <property type="evidence" value="ECO:0007669"/>
    <property type="project" value="TreeGrafter"/>
</dbReference>
<reference evidence="5 6" key="1">
    <citation type="submission" date="2013-07" db="EMBL/GenBank/DDBJ databases">
        <authorList>
            <person name="Stoco P.H."/>
            <person name="Wagner G."/>
            <person name="Gerber A."/>
            <person name="Zaha A."/>
            <person name="Thompson C."/>
            <person name="Bartholomeu D.C."/>
            <person name="Luckemeyer D.D."/>
            <person name="Bahia D."/>
            <person name="Loreto E."/>
            <person name="Prestes E.B."/>
            <person name="Lima F.M."/>
            <person name="Rodrigues-Luiz G."/>
            <person name="Vallejo G.A."/>
            <person name="Filho J.F."/>
            <person name="Monteiro K.M."/>
            <person name="Tyler K.M."/>
            <person name="de Almeida L.G."/>
            <person name="Ortiz M.F."/>
            <person name="Siervo M.A."/>
            <person name="de Moraes M.H."/>
            <person name="Cunha O.L."/>
            <person name="Mendonca-Neto R."/>
            <person name="Silva R."/>
            <person name="Teixeira S.M."/>
            <person name="Murta S.M."/>
            <person name="Sincero T.C."/>
            <person name="Mendes T.A."/>
            <person name="Urmenyi T.P."/>
            <person name="Silva V.G."/>
            <person name="da Rocha W.D."/>
            <person name="Andersson B."/>
            <person name="Romanha A.J."/>
            <person name="Steindel M."/>
            <person name="de Vasconcelos A.T."/>
            <person name="Grisard E.C."/>
        </authorList>
    </citation>
    <scope>NUCLEOTIDE SEQUENCE [LARGE SCALE GENOMIC DNA]</scope>
    <source>
        <strain evidence="5 6">SC58</strain>
    </source>
</reference>
<accession>A0A061J5S1</accession>
<keyword evidence="3" id="KW-1133">Transmembrane helix</keyword>
<dbReference type="GO" id="GO:0005789">
    <property type="term" value="C:endoplasmic reticulum membrane"/>
    <property type="evidence" value="ECO:0007669"/>
    <property type="project" value="InterPro"/>
</dbReference>
<gene>
    <name evidence="5" type="ORF">TRSC58_02051</name>
</gene>
<evidence type="ECO:0000313" key="5">
    <source>
        <dbReference type="EMBL" id="ESL10219.1"/>
    </source>
</evidence>
<organism evidence="5 6">
    <name type="scientific">Trypanosoma rangeli SC58</name>
    <dbReference type="NCBI Taxonomy" id="429131"/>
    <lineage>
        <taxon>Eukaryota</taxon>
        <taxon>Discoba</taxon>
        <taxon>Euglenozoa</taxon>
        <taxon>Kinetoplastea</taxon>
        <taxon>Metakinetoplastina</taxon>
        <taxon>Trypanosomatida</taxon>
        <taxon>Trypanosomatidae</taxon>
        <taxon>Trypanosoma</taxon>
        <taxon>Herpetosoma</taxon>
    </lineage>
</organism>
<dbReference type="OrthoDB" id="264603at2759"/>
<dbReference type="PROSITE" id="PS50202">
    <property type="entry name" value="MSP"/>
    <property type="match status" value="1"/>
</dbReference>
<dbReference type="VEuPathDB" id="TriTrypDB:TRSC58_02051"/>
<keyword evidence="6" id="KW-1185">Reference proteome</keyword>
<dbReference type="GO" id="GO:0005886">
    <property type="term" value="C:plasma membrane"/>
    <property type="evidence" value="ECO:0007669"/>
    <property type="project" value="TreeGrafter"/>
</dbReference>
<dbReference type="InterPro" id="IPR000535">
    <property type="entry name" value="MSP_dom"/>
</dbReference>
<dbReference type="Proteomes" id="UP000031737">
    <property type="component" value="Unassembled WGS sequence"/>
</dbReference>
<dbReference type="InterPro" id="IPR016763">
    <property type="entry name" value="VAP"/>
</dbReference>
<dbReference type="EMBL" id="AUPL01002051">
    <property type="protein sequence ID" value="ESL10219.1"/>
    <property type="molecule type" value="Genomic_DNA"/>
</dbReference>